<dbReference type="PROSITE" id="PS51164">
    <property type="entry name" value="CBM1_2"/>
    <property type="match status" value="1"/>
</dbReference>
<dbReference type="AlphaFoldDB" id="A0A150GUV7"/>
<evidence type="ECO:0000313" key="4">
    <source>
        <dbReference type="EMBL" id="KXZ53110.1"/>
    </source>
</evidence>
<feature type="domain" description="CBM1" evidence="3">
    <location>
        <begin position="43"/>
        <end position="97"/>
    </location>
</feature>
<evidence type="ECO:0000313" key="5">
    <source>
        <dbReference type="Proteomes" id="UP000075714"/>
    </source>
</evidence>
<organism evidence="4 5">
    <name type="scientific">Gonium pectorale</name>
    <name type="common">Green alga</name>
    <dbReference type="NCBI Taxonomy" id="33097"/>
    <lineage>
        <taxon>Eukaryota</taxon>
        <taxon>Viridiplantae</taxon>
        <taxon>Chlorophyta</taxon>
        <taxon>core chlorophytes</taxon>
        <taxon>Chlorophyceae</taxon>
        <taxon>CS clade</taxon>
        <taxon>Chlamydomonadales</taxon>
        <taxon>Volvocaceae</taxon>
        <taxon>Gonium</taxon>
    </lineage>
</organism>
<dbReference type="GO" id="GO:0005576">
    <property type="term" value="C:extracellular region"/>
    <property type="evidence" value="ECO:0007669"/>
    <property type="project" value="InterPro"/>
</dbReference>
<dbReference type="STRING" id="33097.A0A150GUV7"/>
<dbReference type="EMBL" id="LSYV01000008">
    <property type="protein sequence ID" value="KXZ53110.1"/>
    <property type="molecule type" value="Genomic_DNA"/>
</dbReference>
<reference evidence="5" key="1">
    <citation type="journal article" date="2016" name="Nat. Commun.">
        <title>The Gonium pectorale genome demonstrates co-option of cell cycle regulation during the evolution of multicellularity.</title>
        <authorList>
            <person name="Hanschen E.R."/>
            <person name="Marriage T.N."/>
            <person name="Ferris P.J."/>
            <person name="Hamaji T."/>
            <person name="Toyoda A."/>
            <person name="Fujiyama A."/>
            <person name="Neme R."/>
            <person name="Noguchi H."/>
            <person name="Minakuchi Y."/>
            <person name="Suzuki M."/>
            <person name="Kawai-Toyooka H."/>
            <person name="Smith D.R."/>
            <person name="Sparks H."/>
            <person name="Anderson J."/>
            <person name="Bakaric R."/>
            <person name="Luria V."/>
            <person name="Karger A."/>
            <person name="Kirschner M.W."/>
            <person name="Durand P.M."/>
            <person name="Michod R.E."/>
            <person name="Nozaki H."/>
            <person name="Olson B.J."/>
        </authorList>
    </citation>
    <scope>NUCLEOTIDE SEQUENCE [LARGE SCALE GENOMIC DNA]</scope>
    <source>
        <strain evidence="5">NIES-2863</strain>
    </source>
</reference>
<gene>
    <name evidence="4" type="ORF">GPECTOR_7g1000</name>
</gene>
<dbReference type="OrthoDB" id="535454at2759"/>
<name>A0A150GUV7_GONPE</name>
<evidence type="ECO:0000256" key="2">
    <source>
        <dbReference type="SAM" id="SignalP"/>
    </source>
</evidence>
<sequence length="301" mass="31038">MWSSPLLLLGTCCLLALEVARPGHASLLPQRSHDRMLVTSSTGTIAAWKQCGGKGSSGGGNCGRAGFGPCVDAAWSSPTCKAGSVCRRSTEWWWQCEPAPPDSGSGSGSGSGGCPAGWLTAVGTLYDSWPRPSSPECVAFKGCAWAGQFSTTNGGRSPPCGNGAKWLNKACRFPEDVVRGWSVAATAARDTTLLGRKLEVAVQGAPGRVVRVNVIDVCSDSDCDGCCSANSGKGAYRLIDLEKWPASALLGFNATAANFDINKVPKPAAGSLRPGAPGGSVMALCYRDVGKCDVKASNSCK</sequence>
<evidence type="ECO:0000256" key="1">
    <source>
        <dbReference type="ARBA" id="ARBA00022729"/>
    </source>
</evidence>
<evidence type="ECO:0000259" key="3">
    <source>
        <dbReference type="PROSITE" id="PS51164"/>
    </source>
</evidence>
<protein>
    <recommendedName>
        <fullName evidence="3">CBM1 domain-containing protein</fullName>
    </recommendedName>
</protein>
<proteinExistence type="predicted"/>
<feature type="signal peptide" evidence="2">
    <location>
        <begin position="1"/>
        <end position="25"/>
    </location>
</feature>
<feature type="chain" id="PRO_5007562275" description="CBM1 domain-containing protein" evidence="2">
    <location>
        <begin position="26"/>
        <end position="301"/>
    </location>
</feature>
<dbReference type="Proteomes" id="UP000075714">
    <property type="component" value="Unassembled WGS sequence"/>
</dbReference>
<keyword evidence="5" id="KW-1185">Reference proteome</keyword>
<accession>A0A150GUV7</accession>
<keyword evidence="1 2" id="KW-0732">Signal</keyword>
<dbReference type="GO" id="GO:0005975">
    <property type="term" value="P:carbohydrate metabolic process"/>
    <property type="evidence" value="ECO:0007669"/>
    <property type="project" value="InterPro"/>
</dbReference>
<comment type="caution">
    <text evidence="4">The sequence shown here is derived from an EMBL/GenBank/DDBJ whole genome shotgun (WGS) entry which is preliminary data.</text>
</comment>
<dbReference type="InterPro" id="IPR000254">
    <property type="entry name" value="CBD"/>
</dbReference>
<dbReference type="GO" id="GO:0030248">
    <property type="term" value="F:cellulose binding"/>
    <property type="evidence" value="ECO:0007669"/>
    <property type="project" value="InterPro"/>
</dbReference>